<keyword evidence="2" id="KW-1133">Transmembrane helix</keyword>
<comment type="caution">
    <text evidence="4">The sequence shown here is derived from an EMBL/GenBank/DDBJ whole genome shotgun (WGS) entry which is preliminary data.</text>
</comment>
<dbReference type="InterPro" id="IPR052173">
    <property type="entry name" value="Beta-lactam_resp_regulator"/>
</dbReference>
<accession>A0ABS6K2S8</accession>
<dbReference type="PANTHER" id="PTHR34978:SF3">
    <property type="entry name" value="SLR0241 PROTEIN"/>
    <property type="match status" value="1"/>
</dbReference>
<gene>
    <name evidence="4" type="ORF">KTH90_02170</name>
</gene>
<evidence type="ECO:0000256" key="1">
    <source>
        <dbReference type="SAM" id="MobiDB-lite"/>
    </source>
</evidence>
<sequence length="724" mass="80918">MEILFIKLLNMSITAGWMILAVILLRFLLRKAPKAIRCFLWLLVGIRLVIPISWESVWSLIPSSDVIRTDILYSETPSIHSGIGMLNQAVNPVLSESLAPDPYASANPVQILTYMAAMVWVFGIAVLLLYSAISYLRLRRRLFDAIRLRDNIWQSEKAASPFVLGLFRPRIYLPYHLCEPGISHVVAHEQAHIQRHDHWVKPIAFLILAVYWFNPLIWLAYILLCRDIELACDERVVKEMDQENKKEYSEALLSLSVPRHTIAACPLAFGEAGVKQRIKNVLNYKKPTFWLILAALLSCVVLAVCFLTDPPGLRFDFKENGMISASACDLRKSSGPSIGELKSGELEELSSRLMGISGAPQSDEYRDLTPFYYIEAKLADGSLIRINGYAPDSGKSDVIFRDKRYIITDSGFSAYVNSLCAGQDTLQEDPGNTEQMEKPKAPENNAFPTLDESVSAAILEHNKDSHAGGEYSCESHVTLATQPGERYSEEADTSVSTMEVYAMALYMEFQYDGTSITDTGGSHIPCVLSFDLDENGNYNLTNYWEPRDGSYYGPDIEKRFGRLPSKTAATAIAGAIDSQMHILAQTQRCYAQAAEYWQMDTDAFIGQLFDTILSSPAAASTPASYIDEHPLEFRELKYYGDATLRYIFSEFLTGGQTGLKGHLMRYVMDALIGGEALDLKAATGQEYFDAWKSSVQVRLIEEGAEQLEEEAPKSSLLLQMLGEL</sequence>
<name>A0ABS6K2S8_9FIRM</name>
<evidence type="ECO:0000313" key="5">
    <source>
        <dbReference type="Proteomes" id="UP001314681"/>
    </source>
</evidence>
<feature type="region of interest" description="Disordered" evidence="1">
    <location>
        <begin position="425"/>
        <end position="446"/>
    </location>
</feature>
<dbReference type="PANTHER" id="PTHR34978">
    <property type="entry name" value="POSSIBLE SENSOR-TRANSDUCER PROTEIN BLAR"/>
    <property type="match status" value="1"/>
</dbReference>
<keyword evidence="2" id="KW-0812">Transmembrane</keyword>
<dbReference type="CDD" id="cd07341">
    <property type="entry name" value="M56_BlaR1_MecR1_like"/>
    <property type="match status" value="1"/>
</dbReference>
<protein>
    <submittedName>
        <fullName evidence="4">M56 family metallopeptidase</fullName>
    </submittedName>
</protein>
<feature type="transmembrane region" description="Helical" evidence="2">
    <location>
        <begin position="289"/>
        <end position="308"/>
    </location>
</feature>
<keyword evidence="2" id="KW-0472">Membrane</keyword>
<dbReference type="InterPro" id="IPR008756">
    <property type="entry name" value="Peptidase_M56"/>
</dbReference>
<proteinExistence type="predicted"/>
<feature type="transmembrane region" description="Helical" evidence="2">
    <location>
        <begin position="6"/>
        <end position="29"/>
    </location>
</feature>
<keyword evidence="5" id="KW-1185">Reference proteome</keyword>
<dbReference type="RefSeq" id="WP_158352676.1">
    <property type="nucleotide sequence ID" value="NZ_JAHQCX010000001.1"/>
</dbReference>
<dbReference type="Pfam" id="PF05569">
    <property type="entry name" value="Peptidase_M56"/>
    <property type="match status" value="1"/>
</dbReference>
<dbReference type="Proteomes" id="UP001314681">
    <property type="component" value="Unassembled WGS sequence"/>
</dbReference>
<feature type="transmembrane region" description="Helical" evidence="2">
    <location>
        <begin position="203"/>
        <end position="224"/>
    </location>
</feature>
<evidence type="ECO:0000256" key="2">
    <source>
        <dbReference type="SAM" id="Phobius"/>
    </source>
</evidence>
<dbReference type="EMBL" id="JAHQCX010000001">
    <property type="protein sequence ID" value="MBU9724812.1"/>
    <property type="molecule type" value="Genomic_DNA"/>
</dbReference>
<reference evidence="4 5" key="1">
    <citation type="submission" date="2021-06" db="EMBL/GenBank/DDBJ databases">
        <title>Description of novel taxa of the family Lachnospiraceae.</title>
        <authorList>
            <person name="Chaplin A.V."/>
            <person name="Sokolova S.R."/>
            <person name="Pikina A.P."/>
            <person name="Korzhanova M."/>
            <person name="Belova V."/>
            <person name="Korostin D."/>
            <person name="Efimov B.A."/>
        </authorList>
    </citation>
    <scope>NUCLEOTIDE SEQUENCE [LARGE SCALE GENOMIC DNA]</scope>
    <source>
        <strain evidence="4 5">ASD4241</strain>
    </source>
</reference>
<feature type="transmembrane region" description="Helical" evidence="2">
    <location>
        <begin position="111"/>
        <end position="133"/>
    </location>
</feature>
<feature type="domain" description="Peptidase M56" evidence="3">
    <location>
        <begin position="7"/>
        <end position="280"/>
    </location>
</feature>
<evidence type="ECO:0000313" key="4">
    <source>
        <dbReference type="EMBL" id="MBU9724812.1"/>
    </source>
</evidence>
<organism evidence="4 5">
    <name type="scientific">Diplocloster modestus</name>
    <dbReference type="NCBI Taxonomy" id="2850322"/>
    <lineage>
        <taxon>Bacteria</taxon>
        <taxon>Bacillati</taxon>
        <taxon>Bacillota</taxon>
        <taxon>Clostridia</taxon>
        <taxon>Lachnospirales</taxon>
        <taxon>Lachnospiraceae</taxon>
        <taxon>Diplocloster</taxon>
    </lineage>
</organism>
<evidence type="ECO:0000259" key="3">
    <source>
        <dbReference type="Pfam" id="PF05569"/>
    </source>
</evidence>